<name>A0A4R7JAU4_9ACTN</name>
<accession>A0A4R7JAU4</accession>
<dbReference type="SUPFAM" id="SSF53448">
    <property type="entry name" value="Nucleotide-diphospho-sugar transferases"/>
    <property type="match status" value="1"/>
</dbReference>
<comment type="similarity">
    <text evidence="2">Belongs to the glycosyltransferase 2 family.</text>
</comment>
<evidence type="ECO:0000313" key="6">
    <source>
        <dbReference type="EMBL" id="TDT33693.1"/>
    </source>
</evidence>
<evidence type="ECO:0000256" key="2">
    <source>
        <dbReference type="ARBA" id="ARBA00006739"/>
    </source>
</evidence>
<dbReference type="InterPro" id="IPR029044">
    <property type="entry name" value="Nucleotide-diphossugar_trans"/>
</dbReference>
<dbReference type="AlphaFoldDB" id="A0A4R7JAU4"/>
<dbReference type="Pfam" id="PF02709">
    <property type="entry name" value="Glyco_transf_7C"/>
    <property type="match status" value="1"/>
</dbReference>
<dbReference type="PANTHER" id="PTHR43179:SF12">
    <property type="entry name" value="GALACTOFURANOSYLTRANSFERASE GLFT2"/>
    <property type="match status" value="1"/>
</dbReference>
<evidence type="ECO:0000256" key="3">
    <source>
        <dbReference type="ARBA" id="ARBA00022676"/>
    </source>
</evidence>
<dbReference type="RefSeq" id="WP_133754160.1">
    <property type="nucleotide sequence ID" value="NZ_SOAW01000001.1"/>
</dbReference>
<proteinExistence type="inferred from homology"/>
<sequence>MSTAVVTLAFGRTEHLAQQARMLAAGTQLPDDYVVVRMRAGDQVRVPAGDQVRVPAGDQVHTAADDLADVPVDDHAGIPVDDHAGTVDPALSTRWLDLPVDPARLPLAAARNLGVEAAIEAGAQTVILLDVDCVPAARLVESYRRLTAQQPEVIWSGPVTYLSPEQRVAELAAPAELAAWTDPHPARRSAVPGPDGLPRDLFWSLSFALTAATWRTVGGFCTDYTGYGGEDTDFARLAEASGIGLGWSVEPMAYHQYHPTRTPPVQHLQSIVANANLFRSRWSEFPMVGWLEEFARRGLIRLRGEHWELTDQIQEG</sequence>
<dbReference type="Gene3D" id="3.90.550.10">
    <property type="entry name" value="Spore Coat Polysaccharide Biosynthesis Protein SpsA, Chain A"/>
    <property type="match status" value="1"/>
</dbReference>
<dbReference type="EMBL" id="SOAW01000001">
    <property type="protein sequence ID" value="TDT33693.1"/>
    <property type="molecule type" value="Genomic_DNA"/>
</dbReference>
<keyword evidence="3 6" id="KW-0328">Glycosyltransferase</keyword>
<evidence type="ECO:0000256" key="4">
    <source>
        <dbReference type="ARBA" id="ARBA00022679"/>
    </source>
</evidence>
<dbReference type="Proteomes" id="UP000295371">
    <property type="component" value="Unassembled WGS sequence"/>
</dbReference>
<reference evidence="6 7" key="1">
    <citation type="submission" date="2019-03" db="EMBL/GenBank/DDBJ databases">
        <title>Genomic Encyclopedia of Archaeal and Bacterial Type Strains, Phase II (KMG-II): from individual species to whole genera.</title>
        <authorList>
            <person name="Goeker M."/>
        </authorList>
    </citation>
    <scope>NUCLEOTIDE SEQUENCE [LARGE SCALE GENOMIC DNA]</scope>
    <source>
        <strain evidence="6 7">DSM 24323</strain>
    </source>
</reference>
<keyword evidence="7" id="KW-1185">Reference proteome</keyword>
<comment type="caution">
    <text evidence="6">The sequence shown here is derived from an EMBL/GenBank/DDBJ whole genome shotgun (WGS) entry which is preliminary data.</text>
</comment>
<feature type="domain" description="Galactosyltransferase C-terminal" evidence="5">
    <location>
        <begin position="204"/>
        <end position="242"/>
    </location>
</feature>
<dbReference type="OrthoDB" id="6653642at2"/>
<gene>
    <name evidence="6" type="ORF">CLV29_1320</name>
</gene>
<keyword evidence="4 6" id="KW-0808">Transferase</keyword>
<evidence type="ECO:0000256" key="1">
    <source>
        <dbReference type="ARBA" id="ARBA00004776"/>
    </source>
</evidence>
<protein>
    <submittedName>
        <fullName evidence="6">Galactosyltransferase-like protein</fullName>
    </submittedName>
</protein>
<organism evidence="6 7">
    <name type="scientific">Naumannella halotolerans</name>
    <dbReference type="NCBI Taxonomy" id="993414"/>
    <lineage>
        <taxon>Bacteria</taxon>
        <taxon>Bacillati</taxon>
        <taxon>Actinomycetota</taxon>
        <taxon>Actinomycetes</taxon>
        <taxon>Propionibacteriales</taxon>
        <taxon>Propionibacteriaceae</taxon>
        <taxon>Naumannella</taxon>
    </lineage>
</organism>
<dbReference type="InterPro" id="IPR027791">
    <property type="entry name" value="Galactosyl_T_C"/>
</dbReference>
<evidence type="ECO:0000259" key="5">
    <source>
        <dbReference type="Pfam" id="PF02709"/>
    </source>
</evidence>
<comment type="pathway">
    <text evidence="1">Cell wall biogenesis; cell wall polysaccharide biosynthesis.</text>
</comment>
<evidence type="ECO:0000313" key="7">
    <source>
        <dbReference type="Proteomes" id="UP000295371"/>
    </source>
</evidence>
<dbReference type="PANTHER" id="PTHR43179">
    <property type="entry name" value="RHAMNOSYLTRANSFERASE WBBL"/>
    <property type="match status" value="1"/>
</dbReference>
<dbReference type="GO" id="GO:0016757">
    <property type="term" value="F:glycosyltransferase activity"/>
    <property type="evidence" value="ECO:0007669"/>
    <property type="project" value="UniProtKB-KW"/>
</dbReference>